<dbReference type="GeneID" id="20238727"/>
<dbReference type="Proteomes" id="UP000030746">
    <property type="component" value="Unassembled WGS sequence"/>
</dbReference>
<keyword evidence="3" id="KW-0735">Signal-anchor</keyword>
<dbReference type="InterPro" id="IPR002516">
    <property type="entry name" value="Glyco_trans_11"/>
</dbReference>
<comment type="subcellular location">
    <subcellularLocation>
        <location evidence="3">Golgi apparatus</location>
        <location evidence="3">Golgi stack membrane</location>
        <topology evidence="3">Single-pass type II membrane protein</topology>
    </subcellularLocation>
</comment>
<keyword evidence="3" id="KW-0812">Transmembrane</keyword>
<dbReference type="AlphaFoldDB" id="V4A9R3"/>
<keyword evidence="2 3" id="KW-0808">Transferase</keyword>
<keyword evidence="1 3" id="KW-0328">Glycosyltransferase</keyword>
<dbReference type="EC" id="2.4.1.-" evidence="3"/>
<dbReference type="STRING" id="225164.V4A9R3"/>
<feature type="transmembrane region" description="Helical" evidence="3">
    <location>
        <begin position="18"/>
        <end position="38"/>
    </location>
</feature>
<dbReference type="OMA" id="WTIHPDG"/>
<keyword evidence="3" id="KW-1133">Transmembrane helix</keyword>
<gene>
    <name evidence="4" type="ORF">LOTGIDRAFT_161584</name>
</gene>
<name>V4A9R3_LOTGI</name>
<sequence>MPSINFGGRKRKLRKSSVIILVIISIFFIYRVYMNYFYRHNKTGICYNDQSSNSHKLYLTVSDLGHSFDLLMFQYASLLGLGNLKNRRILFPADTALENIFNLKYISSDNTECWFKQSELIPMAYDETIIDLPERNVTIAGFLQSWKYFYTVEQTVRQEFRLKGYILKMTQTRFNKFIANADEVTVIGIHVSRSHTISMNGISQSNIAPISYIQKAMKHMRDKFKNVKFLAVCDDINWCQAYIKDHDVVIVDDDVSPESQLAMLSICDHSIITVSTLGYWGAWLAKGYVVYYKDFIRENSALGKFIRYEDFFPAQWISIGS</sequence>
<dbReference type="CDD" id="cd11301">
    <property type="entry name" value="Fut1_Fut2_like"/>
    <property type="match status" value="1"/>
</dbReference>
<accession>V4A9R3</accession>
<dbReference type="GO" id="GO:0005975">
    <property type="term" value="P:carbohydrate metabolic process"/>
    <property type="evidence" value="ECO:0007669"/>
    <property type="project" value="InterPro"/>
</dbReference>
<evidence type="ECO:0000256" key="2">
    <source>
        <dbReference type="ARBA" id="ARBA00022679"/>
    </source>
</evidence>
<evidence type="ECO:0000256" key="1">
    <source>
        <dbReference type="ARBA" id="ARBA00022676"/>
    </source>
</evidence>
<keyword evidence="3" id="KW-0333">Golgi apparatus</keyword>
<protein>
    <recommendedName>
        <fullName evidence="3">L-Fucosyltransferase</fullName>
        <ecNumber evidence="3">2.4.1.-</ecNumber>
    </recommendedName>
</protein>
<evidence type="ECO:0000313" key="4">
    <source>
        <dbReference type="EMBL" id="ESO93482.1"/>
    </source>
</evidence>
<proteinExistence type="inferred from homology"/>
<reference evidence="4 5" key="1">
    <citation type="journal article" date="2013" name="Nature">
        <title>Insights into bilaterian evolution from three spiralian genomes.</title>
        <authorList>
            <person name="Simakov O."/>
            <person name="Marletaz F."/>
            <person name="Cho S.J."/>
            <person name="Edsinger-Gonzales E."/>
            <person name="Havlak P."/>
            <person name="Hellsten U."/>
            <person name="Kuo D.H."/>
            <person name="Larsson T."/>
            <person name="Lv J."/>
            <person name="Arendt D."/>
            <person name="Savage R."/>
            <person name="Osoegawa K."/>
            <person name="de Jong P."/>
            <person name="Grimwood J."/>
            <person name="Chapman J.A."/>
            <person name="Shapiro H."/>
            <person name="Aerts A."/>
            <person name="Otillar R.P."/>
            <person name="Terry A.Y."/>
            <person name="Boore J.L."/>
            <person name="Grigoriev I.V."/>
            <person name="Lindberg D.R."/>
            <person name="Seaver E.C."/>
            <person name="Weisblat D.A."/>
            <person name="Putnam N.H."/>
            <person name="Rokhsar D.S."/>
        </authorList>
    </citation>
    <scope>NUCLEOTIDE SEQUENCE [LARGE SCALE GENOMIC DNA]</scope>
</reference>
<dbReference type="OrthoDB" id="3226at2759"/>
<evidence type="ECO:0000313" key="5">
    <source>
        <dbReference type="Proteomes" id="UP000030746"/>
    </source>
</evidence>
<dbReference type="CTD" id="20238727"/>
<keyword evidence="5" id="KW-1185">Reference proteome</keyword>
<evidence type="ECO:0000256" key="3">
    <source>
        <dbReference type="RuleBase" id="RU363129"/>
    </source>
</evidence>
<dbReference type="RefSeq" id="XP_009055684.1">
    <property type="nucleotide sequence ID" value="XM_009057436.1"/>
</dbReference>
<dbReference type="GO" id="GO:0008107">
    <property type="term" value="F:galactoside 2-alpha-L-fucosyltransferase activity"/>
    <property type="evidence" value="ECO:0007669"/>
    <property type="project" value="InterPro"/>
</dbReference>
<organism evidence="4 5">
    <name type="scientific">Lottia gigantea</name>
    <name type="common">Giant owl limpet</name>
    <dbReference type="NCBI Taxonomy" id="225164"/>
    <lineage>
        <taxon>Eukaryota</taxon>
        <taxon>Metazoa</taxon>
        <taxon>Spiralia</taxon>
        <taxon>Lophotrochozoa</taxon>
        <taxon>Mollusca</taxon>
        <taxon>Gastropoda</taxon>
        <taxon>Patellogastropoda</taxon>
        <taxon>Lottioidea</taxon>
        <taxon>Lottiidae</taxon>
        <taxon>Lottia</taxon>
    </lineage>
</organism>
<dbReference type="PANTHER" id="PTHR11927:SF9">
    <property type="entry name" value="L-FUCOSYLTRANSFERASE"/>
    <property type="match status" value="1"/>
</dbReference>
<dbReference type="PANTHER" id="PTHR11927">
    <property type="entry name" value="GALACTOSIDE 2-L-FUCOSYLTRANSFERASE"/>
    <property type="match status" value="1"/>
</dbReference>
<comment type="pathway">
    <text evidence="3">Protein modification; protein glycosylation.</text>
</comment>
<comment type="similarity">
    <text evidence="3">Belongs to the glycosyltransferase 11 family.</text>
</comment>
<keyword evidence="3" id="KW-0472">Membrane</keyword>
<dbReference type="KEGG" id="lgi:LOTGIDRAFT_161584"/>
<keyword evidence="3" id="KW-0325">Glycoprotein</keyword>
<dbReference type="UniPathway" id="UPA00378"/>
<dbReference type="GO" id="GO:0032580">
    <property type="term" value="C:Golgi cisterna membrane"/>
    <property type="evidence" value="ECO:0007669"/>
    <property type="project" value="UniProtKB-SubCell"/>
</dbReference>
<dbReference type="EMBL" id="KB201891">
    <property type="protein sequence ID" value="ESO93482.1"/>
    <property type="molecule type" value="Genomic_DNA"/>
</dbReference>
<dbReference type="Pfam" id="PF01531">
    <property type="entry name" value="Glyco_transf_11"/>
    <property type="match status" value="1"/>
</dbReference>
<dbReference type="HOGENOM" id="CLU_043399_2_0_1"/>